<name>A0A420KEQ9_9BURK</name>
<accession>A0A420KEQ9</accession>
<dbReference type="NCBIfam" id="TIGR03101">
    <property type="entry name" value="hydr2_PEP"/>
    <property type="match status" value="1"/>
</dbReference>
<dbReference type="InterPro" id="IPR022742">
    <property type="entry name" value="Hydrolase_4"/>
</dbReference>
<reference evidence="2 3" key="1">
    <citation type="submission" date="2018-09" db="EMBL/GenBank/DDBJ databases">
        <title>Genome comparison of Alicycliphilus sp. BQ1, a polyurethanolytic bacterium, with its closest phylogenetic relatives Alicycliphilus denitrificans BC and K601, unable to attack polyurethane.</title>
        <authorList>
            <person name="Loza-Tavera H."/>
            <person name="Lozano L."/>
            <person name="Cevallos M."/>
            <person name="Maya-Lucas O."/>
            <person name="Garcia-Mena J."/>
            <person name="Hernandez J."/>
        </authorList>
    </citation>
    <scope>NUCLEOTIDE SEQUENCE [LARGE SCALE GENOMIC DNA]</scope>
    <source>
        <strain evidence="2 3">BQ1</strain>
    </source>
</reference>
<organism evidence="2 3">
    <name type="scientific">Alicycliphilus denitrificans</name>
    <dbReference type="NCBI Taxonomy" id="179636"/>
    <lineage>
        <taxon>Bacteria</taxon>
        <taxon>Pseudomonadati</taxon>
        <taxon>Pseudomonadota</taxon>
        <taxon>Betaproteobacteria</taxon>
        <taxon>Burkholderiales</taxon>
        <taxon>Comamonadaceae</taxon>
        <taxon>Alicycliphilus</taxon>
    </lineage>
</organism>
<dbReference type="EMBL" id="NKDB02000001">
    <property type="protein sequence ID" value="RKJ98421.1"/>
    <property type="molecule type" value="Genomic_DNA"/>
</dbReference>
<dbReference type="GO" id="GO:0016787">
    <property type="term" value="F:hydrolase activity"/>
    <property type="evidence" value="ECO:0007669"/>
    <property type="project" value="UniProtKB-KW"/>
</dbReference>
<proteinExistence type="predicted"/>
<feature type="domain" description="Serine aminopeptidase S33" evidence="1">
    <location>
        <begin position="36"/>
        <end position="159"/>
    </location>
</feature>
<comment type="caution">
    <text evidence="2">The sequence shown here is derived from an EMBL/GenBank/DDBJ whole genome shotgun (WGS) entry which is preliminary data.</text>
</comment>
<dbReference type="Gene3D" id="3.40.50.1820">
    <property type="entry name" value="alpha/beta hydrolase"/>
    <property type="match status" value="1"/>
</dbReference>
<keyword evidence="2" id="KW-0378">Hydrolase</keyword>
<evidence type="ECO:0000313" key="3">
    <source>
        <dbReference type="Proteomes" id="UP000216225"/>
    </source>
</evidence>
<protein>
    <submittedName>
        <fullName evidence="2">Hydrolase 2, exosortase A system-associated</fullName>
    </submittedName>
</protein>
<evidence type="ECO:0000259" key="1">
    <source>
        <dbReference type="Pfam" id="PF12146"/>
    </source>
</evidence>
<sequence length="284" mass="29945">MSPRARAALPQAFFLATDTGQRFCLFHPPQGATPLGRVLYLHPFAEELNSTRRVVAGQARALAQAGYGVLQIDLLGCGDSAGDFADATWAAWLHDAQQAHRWLDDHASGPLWLWGMRSGALLAAQLAALLQAPGTAPTHLLLWQPVASGQQMLQQFLRLRAASQWLGAGSTGEPPPSQVLAQGLSIDIAGYTLSPRLAQGLAEAHMPAPGSLPPGRLVWLETSSAQTPSLSPAAGKQLPAWHAAGWQVQAQAVEGPPFWQTVGTDEAPALVQATLAALAHPSQA</sequence>
<dbReference type="Pfam" id="PF12146">
    <property type="entry name" value="Hydrolase_4"/>
    <property type="match status" value="1"/>
</dbReference>
<dbReference type="RefSeq" id="WP_094434453.1">
    <property type="nucleotide sequence ID" value="NZ_NKDB02000001.1"/>
</dbReference>
<dbReference type="Proteomes" id="UP000216225">
    <property type="component" value="Unassembled WGS sequence"/>
</dbReference>
<gene>
    <name evidence="2" type="ORF">CE154_001230</name>
</gene>
<dbReference type="InterPro" id="IPR017532">
    <property type="entry name" value="Hydrolase-2_PEP"/>
</dbReference>
<evidence type="ECO:0000313" key="2">
    <source>
        <dbReference type="EMBL" id="RKJ98421.1"/>
    </source>
</evidence>
<dbReference type="AlphaFoldDB" id="A0A420KEQ9"/>
<dbReference type="SUPFAM" id="SSF53474">
    <property type="entry name" value="alpha/beta-Hydrolases"/>
    <property type="match status" value="1"/>
</dbReference>
<dbReference type="InterPro" id="IPR029058">
    <property type="entry name" value="AB_hydrolase_fold"/>
</dbReference>